<name>A0A0H5R716_9EUKA</name>
<dbReference type="EMBL" id="HACM01009466">
    <property type="protein sequence ID" value="CRZ09908.1"/>
    <property type="molecule type" value="Transcribed_RNA"/>
</dbReference>
<feature type="region of interest" description="Disordered" evidence="1">
    <location>
        <begin position="96"/>
        <end position="119"/>
    </location>
</feature>
<feature type="compositionally biased region" description="Basic and acidic residues" evidence="1">
    <location>
        <begin position="106"/>
        <end position="119"/>
    </location>
</feature>
<dbReference type="AlphaFoldDB" id="A0A0H5R716"/>
<accession>A0A0H5R716</accession>
<evidence type="ECO:0000256" key="1">
    <source>
        <dbReference type="SAM" id="MobiDB-lite"/>
    </source>
</evidence>
<reference evidence="2" key="1">
    <citation type="submission" date="2015-04" db="EMBL/GenBank/DDBJ databases">
        <title>The genome sequence of the plant pathogenic Rhizarian Plasmodiophora brassicae reveals insights in its biotrophic life cycle and the origin of chitin synthesis.</title>
        <authorList>
            <person name="Schwelm A."/>
            <person name="Fogelqvist J."/>
            <person name="Knaust A."/>
            <person name="Julke S."/>
            <person name="Lilja T."/>
            <person name="Dhandapani V."/>
            <person name="Bonilla-Rosso G."/>
            <person name="Karlsson M."/>
            <person name="Shevchenko A."/>
            <person name="Choi S.R."/>
            <person name="Kim H.G."/>
            <person name="Park J.Y."/>
            <person name="Lim Y.P."/>
            <person name="Ludwig-Muller J."/>
            <person name="Dixelius C."/>
        </authorList>
    </citation>
    <scope>NUCLEOTIDE SEQUENCE</scope>
    <source>
        <tissue evidence="2">Potato root galls</tissue>
    </source>
</reference>
<organism evidence="2">
    <name type="scientific">Spongospora subterranea</name>
    <dbReference type="NCBI Taxonomy" id="70186"/>
    <lineage>
        <taxon>Eukaryota</taxon>
        <taxon>Sar</taxon>
        <taxon>Rhizaria</taxon>
        <taxon>Endomyxa</taxon>
        <taxon>Phytomyxea</taxon>
        <taxon>Plasmodiophorida</taxon>
        <taxon>Plasmodiophoridae</taxon>
        <taxon>Spongospora</taxon>
    </lineage>
</organism>
<evidence type="ECO:0000313" key="2">
    <source>
        <dbReference type="EMBL" id="CRZ09908.1"/>
    </source>
</evidence>
<proteinExistence type="predicted"/>
<feature type="non-terminal residue" evidence="2">
    <location>
        <position position="1"/>
    </location>
</feature>
<protein>
    <submittedName>
        <fullName evidence="2">Uncharacterized protein</fullName>
    </submittedName>
</protein>
<sequence>LQGTTFLYSSCWWNSETMPAIIHINIGYGGFGENKGVATINGFGEVEHDHTDDDRYEPGHIHPTDRDLLMDQIEHQHDQIGGDDVQVQLYGATLLDEHGDDDVEDDHAANEPSDKQQTL</sequence>